<reference evidence="6 7" key="1">
    <citation type="submission" date="2019-09" db="EMBL/GenBank/DDBJ databases">
        <title>Geobacter sp. Red96, a novel strain isolated from paddy soil.</title>
        <authorList>
            <person name="Xu Z."/>
            <person name="Masuda Y."/>
            <person name="Itoh H."/>
            <person name="Senoo K."/>
        </authorList>
    </citation>
    <scope>NUCLEOTIDE SEQUENCE [LARGE SCALE GENOMIC DNA]</scope>
    <source>
        <strain evidence="6 7">Red96</strain>
    </source>
</reference>
<dbReference type="NCBIfam" id="TIGR00401">
    <property type="entry name" value="msrA"/>
    <property type="match status" value="1"/>
</dbReference>
<organism evidence="6 7">
    <name type="scientific">Oryzomonas japonica</name>
    <dbReference type="NCBI Taxonomy" id="2603858"/>
    <lineage>
        <taxon>Bacteria</taxon>
        <taxon>Pseudomonadati</taxon>
        <taxon>Thermodesulfobacteriota</taxon>
        <taxon>Desulfuromonadia</taxon>
        <taxon>Geobacterales</taxon>
        <taxon>Geobacteraceae</taxon>
        <taxon>Oryzomonas</taxon>
    </lineage>
</organism>
<dbReference type="RefSeq" id="WP_151128208.1">
    <property type="nucleotide sequence ID" value="NZ_VZQZ01000004.1"/>
</dbReference>
<dbReference type="Pfam" id="PF01625">
    <property type="entry name" value="PMSR"/>
    <property type="match status" value="1"/>
</dbReference>
<gene>
    <name evidence="4 6" type="primary">msrA</name>
    <name evidence="6" type="ORF">F6V25_08650</name>
</gene>
<evidence type="ECO:0000313" key="6">
    <source>
        <dbReference type="EMBL" id="KAB0665774.1"/>
    </source>
</evidence>
<comment type="caution">
    <text evidence="6">The sequence shown here is derived from an EMBL/GenBank/DDBJ whole genome shotgun (WGS) entry which is preliminary data.</text>
</comment>
<dbReference type="InterPro" id="IPR002569">
    <property type="entry name" value="Met_Sox_Rdtase_MsrA_dom"/>
</dbReference>
<dbReference type="EMBL" id="VZQZ01000004">
    <property type="protein sequence ID" value="KAB0665774.1"/>
    <property type="molecule type" value="Genomic_DNA"/>
</dbReference>
<protein>
    <recommendedName>
        <fullName evidence="4">Peptide methionine sulfoxide reductase MsrA</fullName>
        <shortName evidence="4">Protein-methionine-S-oxide reductase</shortName>
        <ecNumber evidence="4">1.8.4.11</ecNumber>
    </recommendedName>
    <alternativeName>
        <fullName evidence="4">Peptide-methionine (S)-S-oxide reductase</fullName>
        <shortName evidence="4">Peptide Met(O) reductase</shortName>
    </alternativeName>
</protein>
<dbReference type="AlphaFoldDB" id="A0A7J4ZRL7"/>
<dbReference type="Proteomes" id="UP000420562">
    <property type="component" value="Unassembled WGS sequence"/>
</dbReference>
<keyword evidence="1 4" id="KW-0560">Oxidoreductase</keyword>
<evidence type="ECO:0000256" key="4">
    <source>
        <dbReference type="HAMAP-Rule" id="MF_01401"/>
    </source>
</evidence>
<proteinExistence type="inferred from homology"/>
<dbReference type="Gene3D" id="3.30.1060.10">
    <property type="entry name" value="Peptide methionine sulphoxide reductase MsrA"/>
    <property type="match status" value="1"/>
</dbReference>
<keyword evidence="7" id="KW-1185">Reference proteome</keyword>
<dbReference type="SUPFAM" id="SSF55068">
    <property type="entry name" value="Peptide methionine sulfoxide reductase"/>
    <property type="match status" value="1"/>
</dbReference>
<dbReference type="InterPro" id="IPR036509">
    <property type="entry name" value="Met_Sox_Rdtase_MsrA_sf"/>
</dbReference>
<feature type="active site" evidence="4">
    <location>
        <position position="10"/>
    </location>
</feature>
<comment type="catalytic activity">
    <reaction evidence="2 4">
        <text>L-methionyl-[protein] + [thioredoxin]-disulfide + H2O = L-methionyl-(S)-S-oxide-[protein] + [thioredoxin]-dithiol</text>
        <dbReference type="Rhea" id="RHEA:14217"/>
        <dbReference type="Rhea" id="RHEA-COMP:10698"/>
        <dbReference type="Rhea" id="RHEA-COMP:10700"/>
        <dbReference type="Rhea" id="RHEA-COMP:12313"/>
        <dbReference type="Rhea" id="RHEA-COMP:12315"/>
        <dbReference type="ChEBI" id="CHEBI:15377"/>
        <dbReference type="ChEBI" id="CHEBI:16044"/>
        <dbReference type="ChEBI" id="CHEBI:29950"/>
        <dbReference type="ChEBI" id="CHEBI:44120"/>
        <dbReference type="ChEBI" id="CHEBI:50058"/>
        <dbReference type="EC" id="1.8.4.11"/>
    </reaction>
</comment>
<comment type="catalytic activity">
    <reaction evidence="3 4">
        <text>[thioredoxin]-disulfide + L-methionine + H2O = L-methionine (S)-S-oxide + [thioredoxin]-dithiol</text>
        <dbReference type="Rhea" id="RHEA:19993"/>
        <dbReference type="Rhea" id="RHEA-COMP:10698"/>
        <dbReference type="Rhea" id="RHEA-COMP:10700"/>
        <dbReference type="ChEBI" id="CHEBI:15377"/>
        <dbReference type="ChEBI" id="CHEBI:29950"/>
        <dbReference type="ChEBI" id="CHEBI:50058"/>
        <dbReference type="ChEBI" id="CHEBI:57844"/>
        <dbReference type="ChEBI" id="CHEBI:58772"/>
        <dbReference type="EC" id="1.8.4.11"/>
    </reaction>
</comment>
<dbReference type="HAMAP" id="MF_01401">
    <property type="entry name" value="MsrA"/>
    <property type="match status" value="1"/>
</dbReference>
<dbReference type="PANTHER" id="PTHR43774:SF1">
    <property type="entry name" value="PEPTIDE METHIONINE SULFOXIDE REDUCTASE MSRA 2"/>
    <property type="match status" value="1"/>
</dbReference>
<feature type="domain" description="Peptide methionine sulphoxide reductase MsrA" evidence="5">
    <location>
        <begin position="4"/>
        <end position="150"/>
    </location>
</feature>
<dbReference type="GO" id="GO:0008113">
    <property type="term" value="F:peptide-methionine (S)-S-oxide reductase activity"/>
    <property type="evidence" value="ECO:0007669"/>
    <property type="project" value="UniProtKB-UniRule"/>
</dbReference>
<evidence type="ECO:0000256" key="2">
    <source>
        <dbReference type="ARBA" id="ARBA00047806"/>
    </source>
</evidence>
<sequence>MEIATFAAGCFWGVEDAFMDAPGVVATRVGYTGGRTENPTYGDVCSHATGHAEAVEITFDPQLTTYDRLLDLFWECHDPTQLNRQGPDVGDQYRSAIFYHSEEQRQAAEAALERLDLSGRLRRRIVTEIVPATTFWEAEAYHQKYHQKQGGGCGF</sequence>
<name>A0A7J4ZRL7_9BACT</name>
<comment type="similarity">
    <text evidence="4">Belongs to the MsrA Met sulfoxide reductase family.</text>
</comment>
<evidence type="ECO:0000259" key="5">
    <source>
        <dbReference type="Pfam" id="PF01625"/>
    </source>
</evidence>
<comment type="function">
    <text evidence="4">Has an important function as a repair enzyme for proteins that have been inactivated by oxidation. Catalyzes the reversible oxidation-reduction of methionine sulfoxide in proteins to methionine.</text>
</comment>
<dbReference type="PANTHER" id="PTHR43774">
    <property type="entry name" value="PEPTIDE METHIONINE SULFOXIDE REDUCTASE"/>
    <property type="match status" value="1"/>
</dbReference>
<evidence type="ECO:0000313" key="7">
    <source>
        <dbReference type="Proteomes" id="UP000420562"/>
    </source>
</evidence>
<dbReference type="EC" id="1.8.4.11" evidence="4"/>
<accession>A0A7J4ZRL7</accession>
<evidence type="ECO:0000256" key="1">
    <source>
        <dbReference type="ARBA" id="ARBA00023002"/>
    </source>
</evidence>
<evidence type="ECO:0000256" key="3">
    <source>
        <dbReference type="ARBA" id="ARBA00048782"/>
    </source>
</evidence>